<keyword evidence="2" id="KW-1185">Reference proteome</keyword>
<comment type="caution">
    <text evidence="1">The sequence shown here is derived from an EMBL/GenBank/DDBJ whole genome shotgun (WGS) entry which is preliminary data.</text>
</comment>
<name>A0A8J6K718_ELECQ</name>
<organism evidence="1 2">
    <name type="scientific">Eleutherodactylus coqui</name>
    <name type="common">Puerto Rican coqui</name>
    <dbReference type="NCBI Taxonomy" id="57060"/>
    <lineage>
        <taxon>Eukaryota</taxon>
        <taxon>Metazoa</taxon>
        <taxon>Chordata</taxon>
        <taxon>Craniata</taxon>
        <taxon>Vertebrata</taxon>
        <taxon>Euteleostomi</taxon>
        <taxon>Amphibia</taxon>
        <taxon>Batrachia</taxon>
        <taxon>Anura</taxon>
        <taxon>Neobatrachia</taxon>
        <taxon>Hyloidea</taxon>
        <taxon>Eleutherodactylidae</taxon>
        <taxon>Eleutherodactylinae</taxon>
        <taxon>Eleutherodactylus</taxon>
        <taxon>Eleutherodactylus</taxon>
    </lineage>
</organism>
<accession>A0A8J6K718</accession>
<dbReference type="Proteomes" id="UP000770717">
    <property type="component" value="Unassembled WGS sequence"/>
</dbReference>
<proteinExistence type="predicted"/>
<evidence type="ECO:0000313" key="2">
    <source>
        <dbReference type="Proteomes" id="UP000770717"/>
    </source>
</evidence>
<reference evidence="1" key="1">
    <citation type="thesis" date="2020" institute="ProQuest LLC" country="789 East Eisenhower Parkway, Ann Arbor, MI, USA">
        <title>Comparative Genomics and Chromosome Evolution.</title>
        <authorList>
            <person name="Mudd A.B."/>
        </authorList>
    </citation>
    <scope>NUCLEOTIDE SEQUENCE</scope>
    <source>
        <strain evidence="1">HN-11 Male</strain>
        <tissue evidence="1">Kidney and liver</tissue>
    </source>
</reference>
<dbReference type="EMBL" id="WNTK01000006">
    <property type="protein sequence ID" value="KAG9481521.1"/>
    <property type="molecule type" value="Genomic_DNA"/>
</dbReference>
<gene>
    <name evidence="1" type="ORF">GDO78_010644</name>
</gene>
<protein>
    <submittedName>
        <fullName evidence="1">Uncharacterized protein</fullName>
    </submittedName>
</protein>
<dbReference type="AlphaFoldDB" id="A0A8J6K718"/>
<sequence length="71" mass="8238">MFPLQYELGQSRSCHLWSLNLDTLVLELRFPANHQTGIKCEPFLQPVRRLTPDKQYVCGAKFLSVSPNLYK</sequence>
<evidence type="ECO:0000313" key="1">
    <source>
        <dbReference type="EMBL" id="KAG9481521.1"/>
    </source>
</evidence>